<dbReference type="InterPro" id="IPR000620">
    <property type="entry name" value="EamA_dom"/>
</dbReference>
<dbReference type="Pfam" id="PF00892">
    <property type="entry name" value="EamA"/>
    <property type="match status" value="2"/>
</dbReference>
<dbReference type="PANTHER" id="PTHR32322">
    <property type="entry name" value="INNER MEMBRANE TRANSPORTER"/>
    <property type="match status" value="1"/>
</dbReference>
<dbReference type="PANTHER" id="PTHR32322:SF18">
    <property type="entry name" value="S-ADENOSYLMETHIONINE_S-ADENOSYLHOMOCYSTEINE TRANSPORTER"/>
    <property type="match status" value="1"/>
</dbReference>
<keyword evidence="5 6" id="KW-0472">Membrane</keyword>
<evidence type="ECO:0000313" key="8">
    <source>
        <dbReference type="EMBL" id="RXK14896.1"/>
    </source>
</evidence>
<feature type="transmembrane region" description="Helical" evidence="6">
    <location>
        <begin position="236"/>
        <end position="253"/>
    </location>
</feature>
<feature type="domain" description="EamA" evidence="7">
    <location>
        <begin position="145"/>
        <end position="276"/>
    </location>
</feature>
<keyword evidence="2" id="KW-1003">Cell membrane</keyword>
<keyword evidence="9" id="KW-1185">Reference proteome</keyword>
<accession>A0AAX2AHG6</accession>
<keyword evidence="4 6" id="KW-1133">Transmembrane helix</keyword>
<feature type="transmembrane region" description="Helical" evidence="6">
    <location>
        <begin position="115"/>
        <end position="133"/>
    </location>
</feature>
<feature type="transmembrane region" description="Helical" evidence="6">
    <location>
        <begin position="203"/>
        <end position="224"/>
    </location>
</feature>
<sequence length="288" mass="32111">MLLAMIFWGIAWTSGKVTISHSNAQVAAFWRYAISFITILPVVWYMKISFKTDKLGLVYMIFAGLLSAIFNYLFFVGLSYGQAGYGGTMVTSIVPILTYLFSILLLGTKVSTRQVVALSIGVFGALILLRVPMEGLAFLNINSSYFLICAFVWAIVTVLAQKASTRANPMLYTLVVFAITAFTNMIFALPYHPFDIRSFDNVFWWNIVFIGLFSGTFSMTLFFISASKIGAHQAGIFMFIVPVGAIVSSWIVYDEKVVLSTIIGCFLSLVSVLLFNTKRKLRKIRISN</sequence>
<dbReference type="Proteomes" id="UP000290092">
    <property type="component" value="Unassembled WGS sequence"/>
</dbReference>
<dbReference type="SUPFAM" id="SSF103481">
    <property type="entry name" value="Multidrug resistance efflux transporter EmrE"/>
    <property type="match status" value="2"/>
</dbReference>
<feature type="transmembrane region" description="Helical" evidence="6">
    <location>
        <begin position="84"/>
        <end position="108"/>
    </location>
</feature>
<evidence type="ECO:0000256" key="6">
    <source>
        <dbReference type="SAM" id="Phobius"/>
    </source>
</evidence>
<keyword evidence="3 6" id="KW-0812">Transmembrane</keyword>
<comment type="subcellular location">
    <subcellularLocation>
        <location evidence="1">Cell membrane</location>
        <topology evidence="1">Multi-pass membrane protein</topology>
    </subcellularLocation>
</comment>
<feature type="transmembrane region" description="Helical" evidence="6">
    <location>
        <begin position="139"/>
        <end position="159"/>
    </location>
</feature>
<comment type="caution">
    <text evidence="8">The sequence shown here is derived from an EMBL/GenBank/DDBJ whole genome shotgun (WGS) entry which is preliminary data.</text>
</comment>
<feature type="transmembrane region" description="Helical" evidence="6">
    <location>
        <begin position="57"/>
        <end position="78"/>
    </location>
</feature>
<feature type="transmembrane region" description="Helical" evidence="6">
    <location>
        <begin position="171"/>
        <end position="191"/>
    </location>
</feature>
<feature type="domain" description="EamA" evidence="7">
    <location>
        <begin position="1"/>
        <end position="129"/>
    </location>
</feature>
<evidence type="ECO:0000256" key="3">
    <source>
        <dbReference type="ARBA" id="ARBA00022692"/>
    </source>
</evidence>
<dbReference type="InterPro" id="IPR050638">
    <property type="entry name" value="AA-Vitamin_Transporters"/>
</dbReference>
<protein>
    <submittedName>
        <fullName evidence="8">EamA family transporter</fullName>
    </submittedName>
</protein>
<evidence type="ECO:0000256" key="4">
    <source>
        <dbReference type="ARBA" id="ARBA00022989"/>
    </source>
</evidence>
<dbReference type="InterPro" id="IPR037185">
    <property type="entry name" value="EmrE-like"/>
</dbReference>
<dbReference type="AlphaFoldDB" id="A0AAX2AHG6"/>
<proteinExistence type="predicted"/>
<evidence type="ECO:0000259" key="7">
    <source>
        <dbReference type="Pfam" id="PF00892"/>
    </source>
</evidence>
<reference evidence="8 9" key="1">
    <citation type="submission" date="2017-09" db="EMBL/GenBank/DDBJ databases">
        <title>Genomics of the genus Arcobacter.</title>
        <authorList>
            <person name="Perez-Cataluna A."/>
            <person name="Figueras M.J."/>
            <person name="Salas-Masso N."/>
        </authorList>
    </citation>
    <scope>NUCLEOTIDE SEQUENCE [LARGE SCALE GENOMIC DNA]</scope>
    <source>
        <strain evidence="8 9">CECT 7386</strain>
    </source>
</reference>
<dbReference type="GO" id="GO:0005886">
    <property type="term" value="C:plasma membrane"/>
    <property type="evidence" value="ECO:0007669"/>
    <property type="project" value="UniProtKB-SubCell"/>
</dbReference>
<evidence type="ECO:0000313" key="9">
    <source>
        <dbReference type="Proteomes" id="UP000290092"/>
    </source>
</evidence>
<dbReference type="EMBL" id="NXID01000049">
    <property type="protein sequence ID" value="RXK14896.1"/>
    <property type="molecule type" value="Genomic_DNA"/>
</dbReference>
<feature type="transmembrane region" description="Helical" evidence="6">
    <location>
        <begin position="259"/>
        <end position="277"/>
    </location>
</feature>
<gene>
    <name evidence="8" type="ORF">CP985_11530</name>
</gene>
<evidence type="ECO:0000256" key="2">
    <source>
        <dbReference type="ARBA" id="ARBA00022475"/>
    </source>
</evidence>
<organism evidence="8 9">
    <name type="scientific">Malaciobacter mytili LMG 24559</name>
    <dbReference type="NCBI Taxonomy" id="1032238"/>
    <lineage>
        <taxon>Bacteria</taxon>
        <taxon>Pseudomonadati</taxon>
        <taxon>Campylobacterota</taxon>
        <taxon>Epsilonproteobacteria</taxon>
        <taxon>Campylobacterales</taxon>
        <taxon>Arcobacteraceae</taxon>
        <taxon>Malaciobacter</taxon>
    </lineage>
</organism>
<evidence type="ECO:0000256" key="5">
    <source>
        <dbReference type="ARBA" id="ARBA00023136"/>
    </source>
</evidence>
<evidence type="ECO:0000256" key="1">
    <source>
        <dbReference type="ARBA" id="ARBA00004651"/>
    </source>
</evidence>
<name>A0AAX2AHG6_9BACT</name>
<feature type="transmembrane region" description="Helical" evidence="6">
    <location>
        <begin position="25"/>
        <end position="45"/>
    </location>
</feature>